<name>A0ABR7DBT0_9CLOT</name>
<keyword evidence="3" id="KW-1185">Reference proteome</keyword>
<keyword evidence="1" id="KW-1133">Transmembrane helix</keyword>
<evidence type="ECO:0000313" key="2">
    <source>
        <dbReference type="EMBL" id="MBC5628859.1"/>
    </source>
</evidence>
<evidence type="ECO:0000256" key="1">
    <source>
        <dbReference type="SAM" id="Phobius"/>
    </source>
</evidence>
<keyword evidence="1" id="KW-0812">Transmembrane</keyword>
<dbReference type="Proteomes" id="UP000596929">
    <property type="component" value="Unassembled WGS sequence"/>
</dbReference>
<feature type="transmembrane region" description="Helical" evidence="1">
    <location>
        <begin position="43"/>
        <end position="63"/>
    </location>
</feature>
<organism evidence="2 3">
    <name type="scientific">Clostridium hominis</name>
    <dbReference type="NCBI Taxonomy" id="2763036"/>
    <lineage>
        <taxon>Bacteria</taxon>
        <taxon>Bacillati</taxon>
        <taxon>Bacillota</taxon>
        <taxon>Clostridia</taxon>
        <taxon>Eubacteriales</taxon>
        <taxon>Clostridiaceae</taxon>
        <taxon>Clostridium</taxon>
    </lineage>
</organism>
<proteinExistence type="predicted"/>
<sequence length="102" mass="11522">MRICPECKKKLGFEEILKSLFDKNNCIKCSNCSTDLTIRIKGIANGISAFLGIMTGIYLYRVLNYTFGTLFSFILTLAIVLIVEMLLMVVITSIIGFKKRDE</sequence>
<evidence type="ECO:0000313" key="3">
    <source>
        <dbReference type="Proteomes" id="UP000596929"/>
    </source>
</evidence>
<feature type="transmembrane region" description="Helical" evidence="1">
    <location>
        <begin position="69"/>
        <end position="97"/>
    </location>
</feature>
<protein>
    <recommendedName>
        <fullName evidence="4">Cxxc_20_cxxc protein</fullName>
    </recommendedName>
</protein>
<reference evidence="2 3" key="1">
    <citation type="submission" date="2020-08" db="EMBL/GenBank/DDBJ databases">
        <title>Genome public.</title>
        <authorList>
            <person name="Liu C."/>
            <person name="Sun Q."/>
        </authorList>
    </citation>
    <scope>NUCLEOTIDE SEQUENCE [LARGE SCALE GENOMIC DNA]</scope>
    <source>
        <strain evidence="2 3">NSJ-6</strain>
    </source>
</reference>
<accession>A0ABR7DBT0</accession>
<comment type="caution">
    <text evidence="2">The sequence shown here is derived from an EMBL/GenBank/DDBJ whole genome shotgun (WGS) entry which is preliminary data.</text>
</comment>
<gene>
    <name evidence="2" type="ORF">H8S20_08145</name>
</gene>
<keyword evidence="1" id="KW-0472">Membrane</keyword>
<dbReference type="EMBL" id="JACOOO010000015">
    <property type="protein sequence ID" value="MBC5628859.1"/>
    <property type="molecule type" value="Genomic_DNA"/>
</dbReference>
<dbReference type="RefSeq" id="WP_186859795.1">
    <property type="nucleotide sequence ID" value="NZ_JACOOO010000015.1"/>
</dbReference>
<evidence type="ECO:0008006" key="4">
    <source>
        <dbReference type="Google" id="ProtNLM"/>
    </source>
</evidence>